<feature type="transmembrane region" description="Helical" evidence="6">
    <location>
        <begin position="744"/>
        <end position="764"/>
    </location>
</feature>
<protein>
    <submittedName>
        <fullName evidence="9">ABC transporter permease</fullName>
    </submittedName>
</protein>
<keyword evidence="4 6" id="KW-1133">Transmembrane helix</keyword>
<dbReference type="PANTHER" id="PTHR30572:SF18">
    <property type="entry name" value="ABC-TYPE MACROLIDE FAMILY EXPORT SYSTEM PERMEASE COMPONENT 2"/>
    <property type="match status" value="1"/>
</dbReference>
<comment type="caution">
    <text evidence="9">The sequence shown here is derived from an EMBL/GenBank/DDBJ whole genome shotgun (WGS) entry which is preliminary data.</text>
</comment>
<reference evidence="10" key="1">
    <citation type="journal article" date="2019" name="Int. J. Syst. Evol. Microbiol.">
        <title>The Global Catalogue of Microorganisms (GCM) 10K type strain sequencing project: providing services to taxonomists for standard genome sequencing and annotation.</title>
        <authorList>
            <consortium name="The Broad Institute Genomics Platform"/>
            <consortium name="The Broad Institute Genome Sequencing Center for Infectious Disease"/>
            <person name="Wu L."/>
            <person name="Ma J."/>
        </authorList>
    </citation>
    <scope>NUCLEOTIDE SEQUENCE [LARGE SCALE GENOMIC DNA]</scope>
    <source>
        <strain evidence="10">CGMCC 4.7466</strain>
    </source>
</reference>
<evidence type="ECO:0000313" key="10">
    <source>
        <dbReference type="Proteomes" id="UP001595818"/>
    </source>
</evidence>
<feature type="domain" description="MacB-like periplasmic core" evidence="8">
    <location>
        <begin position="21"/>
        <end position="251"/>
    </location>
</feature>
<evidence type="ECO:0000256" key="2">
    <source>
        <dbReference type="ARBA" id="ARBA00022475"/>
    </source>
</evidence>
<evidence type="ECO:0000313" key="9">
    <source>
        <dbReference type="EMBL" id="MFC4870679.1"/>
    </source>
</evidence>
<name>A0ABV9SWF4_9BACT</name>
<keyword evidence="5 6" id="KW-0472">Membrane</keyword>
<evidence type="ECO:0000256" key="4">
    <source>
        <dbReference type="ARBA" id="ARBA00022989"/>
    </source>
</evidence>
<organism evidence="9 10">
    <name type="scientific">Negadavirga shengliensis</name>
    <dbReference type="NCBI Taxonomy" id="1389218"/>
    <lineage>
        <taxon>Bacteria</taxon>
        <taxon>Pseudomonadati</taxon>
        <taxon>Bacteroidota</taxon>
        <taxon>Cytophagia</taxon>
        <taxon>Cytophagales</taxon>
        <taxon>Cyclobacteriaceae</taxon>
        <taxon>Negadavirga</taxon>
    </lineage>
</organism>
<dbReference type="PROSITE" id="PS51257">
    <property type="entry name" value="PROKAR_LIPOPROTEIN"/>
    <property type="match status" value="1"/>
</dbReference>
<feature type="transmembrane region" description="Helical" evidence="6">
    <location>
        <begin position="440"/>
        <end position="459"/>
    </location>
</feature>
<dbReference type="EMBL" id="JBHSJJ010000002">
    <property type="protein sequence ID" value="MFC4870679.1"/>
    <property type="molecule type" value="Genomic_DNA"/>
</dbReference>
<keyword evidence="3 6" id="KW-0812">Transmembrane</keyword>
<evidence type="ECO:0000259" key="8">
    <source>
        <dbReference type="Pfam" id="PF12704"/>
    </source>
</evidence>
<dbReference type="RefSeq" id="WP_377061449.1">
    <property type="nucleotide sequence ID" value="NZ_JBHSJJ010000002.1"/>
</dbReference>
<feature type="transmembrane region" description="Helical" evidence="6">
    <location>
        <begin position="390"/>
        <end position="414"/>
    </location>
</feature>
<dbReference type="InterPro" id="IPR050250">
    <property type="entry name" value="Macrolide_Exporter_MacB"/>
</dbReference>
<evidence type="ECO:0000256" key="5">
    <source>
        <dbReference type="ARBA" id="ARBA00023136"/>
    </source>
</evidence>
<gene>
    <name evidence="9" type="ORF">ACFPFU_03205</name>
</gene>
<evidence type="ECO:0000256" key="6">
    <source>
        <dbReference type="SAM" id="Phobius"/>
    </source>
</evidence>
<keyword evidence="10" id="KW-1185">Reference proteome</keyword>
<evidence type="ECO:0000256" key="1">
    <source>
        <dbReference type="ARBA" id="ARBA00004651"/>
    </source>
</evidence>
<keyword evidence="2" id="KW-1003">Cell membrane</keyword>
<proteinExistence type="predicted"/>
<feature type="transmembrane region" description="Helical" evidence="6">
    <location>
        <begin position="21"/>
        <end position="43"/>
    </location>
</feature>
<sequence>MIKNYFKIALQNLRKNPGYALINIGGLGIGMACCLLIFQYVAFEYSFDEFHENAGDIYHISWARVQNDGEPNIIASTGWSVAPALAEETPEVLRFARVHPEYGSAVISNPIQPDKTFEEDRLYYVDSSFFHMFTYPLVSGDPTRALEPGTLLLSQSAAQKYFGNEDPIGQILEVRGWFGGGFQFSGVVNGVLRDIPANSHLQFDFLLPVADLFQKSDYNNPSAGWGWNNFITYVQLRPDADLTEVDRKFTEIYMRNRQEDFWQSNVRAYVNSLPLRDIYLNEDLPLSHVAKGSSRAVYFFTVIGLITLLIALVNYINLATAGALSRAREVGVRKAIGAQKDQLVFQFLCESALTVLVSTVLGFALAGLALTMVNTWADVNLTFALWNSSGFWTVFPLLFLVVVLLSGLYPAFMLSSFKPREVLKGSTGTFSATTGMRRGLIVFQFTISIVLLVGITVVYKQVNYMQHMELGMDLEQVLTIPGPRLIPNGMDRVNVVETFTQELSSLQSVGKIGTSGTLPGKGFAFGTNSFKKATADQSEEIAASGTSIDTAFVSLYGLELVAGDIQNRSYSVPEGEPSPILINETAAYSLGFDTPEDALGEELSHGRVIGVLKDFNWSSAHHTRENIIFYLDPYNHHISIKVGTENLSQTIAAVEALYKQHFPGNPFQYTFVDEQFDRQYRNDLRFAKLFTVFTSLAIFIACLGLLGLATYTARQRTKEIGIRKVLGASVSGVVGMLSSDFIKLVLMAFLIGSPIAWFVMNRWLENYAYRIDMEWWMFAIAGLGTVVIALLTVSFQSVKVALANPVESLRSE</sequence>
<evidence type="ECO:0000256" key="3">
    <source>
        <dbReference type="ARBA" id="ARBA00022692"/>
    </source>
</evidence>
<feature type="transmembrane region" description="Helical" evidence="6">
    <location>
        <begin position="343"/>
        <end position="370"/>
    </location>
</feature>
<dbReference type="Pfam" id="PF02687">
    <property type="entry name" value="FtsX"/>
    <property type="match status" value="2"/>
</dbReference>
<feature type="domain" description="ABC3 transporter permease C-terminal" evidence="7">
    <location>
        <begin position="692"/>
        <end position="801"/>
    </location>
</feature>
<dbReference type="Proteomes" id="UP001595818">
    <property type="component" value="Unassembled WGS sequence"/>
</dbReference>
<dbReference type="Pfam" id="PF12704">
    <property type="entry name" value="MacB_PCD"/>
    <property type="match status" value="1"/>
</dbReference>
<dbReference type="InterPro" id="IPR025857">
    <property type="entry name" value="MacB_PCD"/>
</dbReference>
<feature type="domain" description="ABC3 transporter permease C-terminal" evidence="7">
    <location>
        <begin position="302"/>
        <end position="417"/>
    </location>
</feature>
<dbReference type="PANTHER" id="PTHR30572">
    <property type="entry name" value="MEMBRANE COMPONENT OF TRANSPORTER-RELATED"/>
    <property type="match status" value="1"/>
</dbReference>
<feature type="transmembrane region" description="Helical" evidence="6">
    <location>
        <begin position="689"/>
        <end position="709"/>
    </location>
</feature>
<feature type="transmembrane region" description="Helical" evidence="6">
    <location>
        <begin position="776"/>
        <end position="795"/>
    </location>
</feature>
<dbReference type="InterPro" id="IPR003838">
    <property type="entry name" value="ABC3_permease_C"/>
</dbReference>
<feature type="transmembrane region" description="Helical" evidence="6">
    <location>
        <begin position="296"/>
        <end position="318"/>
    </location>
</feature>
<evidence type="ECO:0000259" key="7">
    <source>
        <dbReference type="Pfam" id="PF02687"/>
    </source>
</evidence>
<comment type="subcellular location">
    <subcellularLocation>
        <location evidence="1">Cell membrane</location>
        <topology evidence="1">Multi-pass membrane protein</topology>
    </subcellularLocation>
</comment>
<accession>A0ABV9SWF4</accession>